<feature type="compositionally biased region" description="Low complexity" evidence="1">
    <location>
        <begin position="1011"/>
        <end position="1021"/>
    </location>
</feature>
<evidence type="ECO:0000259" key="2">
    <source>
        <dbReference type="SMART" id="SM00355"/>
    </source>
</evidence>
<proteinExistence type="predicted"/>
<feature type="region of interest" description="Disordered" evidence="1">
    <location>
        <begin position="970"/>
        <end position="1080"/>
    </location>
</feature>
<feature type="compositionally biased region" description="Polar residues" evidence="1">
    <location>
        <begin position="995"/>
        <end position="1010"/>
    </location>
</feature>
<name>A0A1L7X8P1_9HELO</name>
<feature type="domain" description="C2H2-type" evidence="2">
    <location>
        <begin position="243"/>
        <end position="267"/>
    </location>
</feature>
<feature type="compositionally biased region" description="Basic and acidic residues" evidence="1">
    <location>
        <begin position="1023"/>
        <end position="1042"/>
    </location>
</feature>
<dbReference type="Proteomes" id="UP000184330">
    <property type="component" value="Unassembled WGS sequence"/>
</dbReference>
<feature type="compositionally biased region" description="Low complexity" evidence="1">
    <location>
        <begin position="119"/>
        <end position="133"/>
    </location>
</feature>
<dbReference type="SUPFAM" id="SSF57667">
    <property type="entry name" value="beta-beta-alpha zinc fingers"/>
    <property type="match status" value="1"/>
</dbReference>
<evidence type="ECO:0000313" key="4">
    <source>
        <dbReference type="Proteomes" id="UP000184330"/>
    </source>
</evidence>
<dbReference type="OrthoDB" id="10056939at2759"/>
<evidence type="ECO:0000256" key="1">
    <source>
        <dbReference type="SAM" id="MobiDB-lite"/>
    </source>
</evidence>
<dbReference type="EMBL" id="FJOG01000018">
    <property type="protein sequence ID" value="CZR61405.1"/>
    <property type="molecule type" value="Genomic_DNA"/>
</dbReference>
<dbReference type="InterPro" id="IPR013087">
    <property type="entry name" value="Znf_C2H2_type"/>
</dbReference>
<feature type="region of interest" description="Disordered" evidence="1">
    <location>
        <begin position="107"/>
        <end position="158"/>
    </location>
</feature>
<organism evidence="3 4">
    <name type="scientific">Phialocephala subalpina</name>
    <dbReference type="NCBI Taxonomy" id="576137"/>
    <lineage>
        <taxon>Eukaryota</taxon>
        <taxon>Fungi</taxon>
        <taxon>Dikarya</taxon>
        <taxon>Ascomycota</taxon>
        <taxon>Pezizomycotina</taxon>
        <taxon>Leotiomycetes</taxon>
        <taxon>Helotiales</taxon>
        <taxon>Mollisiaceae</taxon>
        <taxon>Phialocephala</taxon>
        <taxon>Phialocephala fortinii species complex</taxon>
    </lineage>
</organism>
<reference evidence="3 4" key="1">
    <citation type="submission" date="2016-03" db="EMBL/GenBank/DDBJ databases">
        <authorList>
            <person name="Ploux O."/>
        </authorList>
    </citation>
    <scope>NUCLEOTIDE SEQUENCE [LARGE SCALE GENOMIC DNA]</scope>
    <source>
        <strain evidence="3 4">UAMH 11012</strain>
    </source>
</reference>
<dbReference type="STRING" id="576137.A0A1L7X8P1"/>
<feature type="compositionally biased region" description="Polar residues" evidence="1">
    <location>
        <begin position="143"/>
        <end position="155"/>
    </location>
</feature>
<evidence type="ECO:0000313" key="3">
    <source>
        <dbReference type="EMBL" id="CZR61405.1"/>
    </source>
</evidence>
<feature type="domain" description="C2H2-type" evidence="2">
    <location>
        <begin position="359"/>
        <end position="382"/>
    </location>
</feature>
<protein>
    <recommendedName>
        <fullName evidence="2">C2H2-type domain-containing protein</fullName>
    </recommendedName>
</protein>
<dbReference type="SMART" id="SM00355">
    <property type="entry name" value="ZnF_C2H2"/>
    <property type="match status" value="2"/>
</dbReference>
<sequence length="1334" mass="149870">MEPIAYDGQLHLSNEANDWKDPFDAFIDFSAYVTHSKSGGQNRSLNVSASSGLTASTSTCLRGFKDNDGFDLICFCTQCQDSFLAQEIHNDGSGSKSIDIISSLQSSPDSIGEVTTDISVSPPSSCSSPSSRGSSKRQRHGSKSSGISKPSTNVSKPRPEVLIDQLEVALHGDENTSAEFKFKTSVLFNELKKLIEAESSSQRLSAVVDTRPAEVPVLTPSCHRRRGLPKRKVSKNQSSEKIFQCTWPACQYASSSAMDWKRHEETHWPQKRYMCLECAATPELDLSQCPYCLYAYPSRIQEALNNHLLQCESAKRNGRTFARKDKLSEHLQKDHASLPGLAMSRAATWTFEIDSGWTRNCGFCGILLDTWDERARHLVEYHFKQGADLRSWQPVFPNALKHSTGLGLDTKNFDVEFCQPLPAQDPYLSTELQAQFAGWRYNRADPVPTVGIPPLQQPPQDVSGFSFGPAGSSTSRKATKDSYILSSRTPPYQRKAATKVQKDSEGFGVPAPMNDPISQALAEIQHRRSASLKSDMSNQMRRFLVEQGYDQDASAVEKSTQFSGSFLLQDVYLADVAKKGKKKQTLHTAVGSHRNTPVPSVMTLPAMHDQVLADGGDYWGESSRLPQEQYPLSISDSFGIHNEFHETSALEKTETKQALPTTKTLEDPHIRRLLSELGWGHAAEAQQAEWIARMGHHPYFSRRRDLLNEGYSETIVDMSEEIRGLRQMMLDDQWGEEYSSKPWQRFSSAEAERLKQTLLEEEYQAPRPSPVVDVKNRKIFSSKKGSALIPPPPTESRTQVRFSGKRTLDGSPVEVTQQHSIPQREWALHFLPPGLAPSKSLPTTPEEEAELETLKGRPGEHPYWPRRRQLIYELKGLDTKERIEEIVDQIQEIRDLRRMEDEGDWGEEYSARSRAYFSAEDLERLKQTLKETRRKNFVLATQRAAFIVDKMPQHEDQDQQRRMTMQAYRAQNSQFGGNRDPERIYRDRKPPRNLSLRTWLQKRVSQGGTQSRLSSRTPSSSMGEEKESTEAEGESVEKEKPHFLGQSASSRKRKSRSKQATEATRTSLRPEAQENASAVEAEVATEVTPITVNILSGLPSSPNLPRWSAEGDFTMDEDTARILGETDESSQSILRWVPNAVCHGRNDNEANNSPRHTIAASKENLEWQERVTMLKEAMAAQQSSSQPRNDLGLARMSYKSYADECAAVRPKSSLKTWVQKLSLPFRNIGNKSNKDLERGLLDQKKDAFADLQKARKARRKSQAEEEERLTSAFSAMARMSIAEASSSVATKIANGTVGKRSRLPPSTLSSPQLLPPILSVPAIEWEERPRYYVG</sequence>
<keyword evidence="4" id="KW-1185">Reference proteome</keyword>
<accession>A0A1L7X8P1</accession>
<dbReference type="InterPro" id="IPR036236">
    <property type="entry name" value="Znf_C2H2_sf"/>
</dbReference>
<gene>
    <name evidence="3" type="ORF">PAC_11301</name>
</gene>
<feature type="compositionally biased region" description="Basic and acidic residues" evidence="1">
    <location>
        <begin position="979"/>
        <end position="990"/>
    </location>
</feature>
<feature type="region of interest" description="Disordered" evidence="1">
    <location>
        <begin position="492"/>
        <end position="511"/>
    </location>
</feature>